<feature type="transmembrane region" description="Helical" evidence="1">
    <location>
        <begin position="102"/>
        <end position="121"/>
    </location>
</feature>
<dbReference type="RefSeq" id="WP_215615715.1">
    <property type="nucleotide sequence ID" value="NZ_CP076135.1"/>
</dbReference>
<dbReference type="Proteomes" id="UP000680805">
    <property type="component" value="Chromosome"/>
</dbReference>
<keyword evidence="1" id="KW-0812">Transmembrane</keyword>
<protein>
    <submittedName>
        <fullName evidence="2">Uncharacterized protein</fullName>
    </submittedName>
</protein>
<feature type="transmembrane region" description="Helical" evidence="1">
    <location>
        <begin position="133"/>
        <end position="157"/>
    </location>
</feature>
<evidence type="ECO:0000313" key="3">
    <source>
        <dbReference type="Proteomes" id="UP000680805"/>
    </source>
</evidence>
<feature type="transmembrane region" description="Helical" evidence="1">
    <location>
        <begin position="61"/>
        <end position="82"/>
    </location>
</feature>
<dbReference type="EMBL" id="CP076135">
    <property type="protein sequence ID" value="QWG20236.1"/>
    <property type="molecule type" value="Genomic_DNA"/>
</dbReference>
<gene>
    <name evidence="2" type="ORF">KMZ68_10600</name>
</gene>
<proteinExistence type="predicted"/>
<evidence type="ECO:0000256" key="1">
    <source>
        <dbReference type="SAM" id="Phobius"/>
    </source>
</evidence>
<keyword evidence="1" id="KW-1133">Transmembrane helix</keyword>
<dbReference type="AlphaFoldDB" id="A0A975RUV3"/>
<feature type="transmembrane region" description="Helical" evidence="1">
    <location>
        <begin position="163"/>
        <end position="182"/>
    </location>
</feature>
<name>A0A975RUV3_9BRAD</name>
<feature type="transmembrane region" description="Helical" evidence="1">
    <location>
        <begin position="194"/>
        <end position="212"/>
    </location>
</feature>
<dbReference type="KEGG" id="bsei:KMZ68_10600"/>
<accession>A0A975RUV3</accession>
<sequence>MQLLILGIVLTVVCWYFAWSHIGLVSEYSFFPLWVGYILLVNGLSEVMAGTSLLRRMRWSFLWLFIISIPMWWFFEYMNSIVQNWHYLFAHPISILHYEIQASIDFSTVVPAVLSTSILVFQLLRKRSLNTRVAIPGTTLLIAFGSAFILFWLLNLFPSETFPLVWIGPILFLEPLAYALGVRASLVHQIEQGNLTLPLSLGIGTLITGFWWECWNFYSLPKWIYTIPYVGFLKIFEMPILGYLGYPFFGLIVFSYAALILNFIAKQDLAKLFSSQS</sequence>
<reference evidence="2" key="1">
    <citation type="submission" date="2021-06" db="EMBL/GenBank/DDBJ databases">
        <title>Bradyrhizobium sp. S2-11-2 Genome sequencing.</title>
        <authorList>
            <person name="Jin L."/>
        </authorList>
    </citation>
    <scope>NUCLEOTIDE SEQUENCE</scope>
    <source>
        <strain evidence="2">S2-11-2</strain>
    </source>
</reference>
<feature type="transmembrane region" description="Helical" evidence="1">
    <location>
        <begin position="243"/>
        <end position="265"/>
    </location>
</feature>
<feature type="transmembrane region" description="Helical" evidence="1">
    <location>
        <begin position="30"/>
        <end position="49"/>
    </location>
</feature>
<evidence type="ECO:0000313" key="2">
    <source>
        <dbReference type="EMBL" id="QWG20236.1"/>
    </source>
</evidence>
<organism evidence="2 3">
    <name type="scientific">Bradyrhizobium sediminis</name>
    <dbReference type="NCBI Taxonomy" id="2840469"/>
    <lineage>
        <taxon>Bacteria</taxon>
        <taxon>Pseudomonadati</taxon>
        <taxon>Pseudomonadota</taxon>
        <taxon>Alphaproteobacteria</taxon>
        <taxon>Hyphomicrobiales</taxon>
        <taxon>Nitrobacteraceae</taxon>
        <taxon>Bradyrhizobium</taxon>
    </lineage>
</organism>
<keyword evidence="1" id="KW-0472">Membrane</keyword>